<evidence type="ECO:0000313" key="3">
    <source>
        <dbReference type="EMBL" id="SCC12750.1"/>
    </source>
</evidence>
<feature type="domain" description="Barstar (barnase inhibitor)" evidence="2">
    <location>
        <begin position="141"/>
        <end position="200"/>
    </location>
</feature>
<dbReference type="AlphaFoldDB" id="A0A1C4C0Z8"/>
<dbReference type="EMBL" id="FMAY01000006">
    <property type="protein sequence ID" value="SCC12750.1"/>
    <property type="molecule type" value="Genomic_DNA"/>
</dbReference>
<dbReference type="Gene3D" id="3.30.370.10">
    <property type="entry name" value="Barstar-like"/>
    <property type="match status" value="1"/>
</dbReference>
<sequence>MEYLYKIYDESGNIILSCHDLIECQDFSRIGDAYLFALNGLSKNDVDFSIGDQVYRLECADYNGRLDFDFTVKKIIKSNGTIYLYLIVMNSMYEIGVLSLLKVHNSSNERFWLDLVKESKRVYISACYMINGVRDSLEKNTIIIEGKYIHDYYSFYCEFGYAFFGIFGYVGKNLDAFDDCIVELKKNRVSIDIIWKDSELSFKAIDNTIPNEIYTLSSYDIVEILREHCNLTLQ</sequence>
<reference evidence="4" key="1">
    <citation type="submission" date="2016-08" db="EMBL/GenBank/DDBJ databases">
        <authorList>
            <person name="Varghese N."/>
            <person name="Submissions Spin"/>
        </authorList>
    </citation>
    <scope>NUCLEOTIDE SEQUENCE [LARGE SCALE GENOMIC DNA]</scope>
    <source>
        <strain evidence="4">REICA_082</strain>
    </source>
</reference>
<evidence type="ECO:0000313" key="4">
    <source>
        <dbReference type="Proteomes" id="UP000198975"/>
    </source>
</evidence>
<evidence type="ECO:0000256" key="1">
    <source>
        <dbReference type="ARBA" id="ARBA00006845"/>
    </source>
</evidence>
<dbReference type="Pfam" id="PF01337">
    <property type="entry name" value="Barstar"/>
    <property type="match status" value="1"/>
</dbReference>
<proteinExistence type="inferred from homology"/>
<protein>
    <submittedName>
        <fullName evidence="3">Barstar (Barnase inhibitor)</fullName>
    </submittedName>
</protein>
<keyword evidence="4" id="KW-1185">Reference proteome</keyword>
<gene>
    <name evidence="3" type="ORF">GA0061071_106156</name>
</gene>
<organism evidence="3 4">
    <name type="scientific">Kosakonia oryzendophytica</name>
    <dbReference type="NCBI Taxonomy" id="1005665"/>
    <lineage>
        <taxon>Bacteria</taxon>
        <taxon>Pseudomonadati</taxon>
        <taxon>Pseudomonadota</taxon>
        <taxon>Gammaproteobacteria</taxon>
        <taxon>Enterobacterales</taxon>
        <taxon>Enterobacteriaceae</taxon>
        <taxon>Kosakonia</taxon>
    </lineage>
</organism>
<evidence type="ECO:0000259" key="2">
    <source>
        <dbReference type="Pfam" id="PF01337"/>
    </source>
</evidence>
<dbReference type="InterPro" id="IPR035905">
    <property type="entry name" value="Barstar-like_sf"/>
</dbReference>
<dbReference type="Proteomes" id="UP000198975">
    <property type="component" value="Unassembled WGS sequence"/>
</dbReference>
<name>A0A1C4C0Z8_9ENTR</name>
<dbReference type="RefSeq" id="WP_061492683.1">
    <property type="nucleotide sequence ID" value="NZ_CP115659.1"/>
</dbReference>
<dbReference type="OrthoDB" id="6446737at2"/>
<dbReference type="InterPro" id="IPR000468">
    <property type="entry name" value="Barstar"/>
</dbReference>
<comment type="similarity">
    <text evidence="1">Belongs to the barstar family.</text>
</comment>
<accession>A0A1C4C0Z8</accession>
<dbReference type="SUPFAM" id="SSF52038">
    <property type="entry name" value="Barstar-related"/>
    <property type="match status" value="1"/>
</dbReference>